<dbReference type="PANTHER" id="PTHR11705:SF143">
    <property type="entry name" value="SLL0236 PROTEIN"/>
    <property type="match status" value="1"/>
</dbReference>
<dbReference type="PANTHER" id="PTHR11705">
    <property type="entry name" value="PROTEASE FAMILY M14 CARBOXYPEPTIDASE A,B"/>
    <property type="match status" value="1"/>
</dbReference>
<dbReference type="SUPFAM" id="SSF53187">
    <property type="entry name" value="Zn-dependent exopeptidases"/>
    <property type="match status" value="1"/>
</dbReference>
<keyword evidence="4" id="KW-0378">Hydrolase</keyword>
<evidence type="ECO:0000313" key="10">
    <source>
        <dbReference type="Proteomes" id="UP000619534"/>
    </source>
</evidence>
<comment type="caution">
    <text evidence="9">The sequence shown here is derived from an EMBL/GenBank/DDBJ whole genome shotgun (WGS) entry which is preliminary data.</text>
</comment>
<proteinExistence type="inferred from homology"/>
<comment type="cofactor">
    <cofactor evidence="1">
        <name>Zn(2+)</name>
        <dbReference type="ChEBI" id="CHEBI:29105"/>
    </cofactor>
</comment>
<evidence type="ECO:0000313" key="9">
    <source>
        <dbReference type="EMBL" id="GGC91682.1"/>
    </source>
</evidence>
<dbReference type="PRINTS" id="PR00765">
    <property type="entry name" value="CRBOXYPTASEA"/>
</dbReference>
<keyword evidence="10" id="KW-1185">Reference proteome</keyword>
<feature type="domain" description="Peptidase M14" evidence="8">
    <location>
        <begin position="2"/>
        <end position="282"/>
    </location>
</feature>
<evidence type="ECO:0000256" key="4">
    <source>
        <dbReference type="ARBA" id="ARBA00022801"/>
    </source>
</evidence>
<evidence type="ECO:0000256" key="7">
    <source>
        <dbReference type="PROSITE-ProRule" id="PRU01379"/>
    </source>
</evidence>
<name>A0ABQ1P5W7_9BACI</name>
<comment type="similarity">
    <text evidence="2 7">Belongs to the peptidase M14 family.</text>
</comment>
<dbReference type="InterPro" id="IPR034274">
    <property type="entry name" value="ENP1_M14_CPD"/>
</dbReference>
<feature type="active site" description="Proton donor/acceptor" evidence="7">
    <location>
        <position position="259"/>
    </location>
</feature>
<protein>
    <recommendedName>
        <fullName evidence="8">Peptidase M14 domain-containing protein</fullName>
    </recommendedName>
</protein>
<keyword evidence="6" id="KW-0482">Metalloprotease</keyword>
<dbReference type="RefSeq" id="WP_062446708.1">
    <property type="nucleotide sequence ID" value="NZ_BMCJ01000004.1"/>
</dbReference>
<reference evidence="10" key="1">
    <citation type="journal article" date="2019" name="Int. J. Syst. Evol. Microbiol.">
        <title>The Global Catalogue of Microorganisms (GCM) 10K type strain sequencing project: providing services to taxonomists for standard genome sequencing and annotation.</title>
        <authorList>
            <consortium name="The Broad Institute Genomics Platform"/>
            <consortium name="The Broad Institute Genome Sequencing Center for Infectious Disease"/>
            <person name="Wu L."/>
            <person name="Ma J."/>
        </authorList>
    </citation>
    <scope>NUCLEOTIDE SEQUENCE [LARGE SCALE GENOMIC DNA]</scope>
    <source>
        <strain evidence="10">CCM 7282</strain>
    </source>
</reference>
<organism evidence="9 10">
    <name type="scientific">Thalassobacillus devorans</name>
    <dbReference type="NCBI Taxonomy" id="279813"/>
    <lineage>
        <taxon>Bacteria</taxon>
        <taxon>Bacillati</taxon>
        <taxon>Bacillota</taxon>
        <taxon>Bacilli</taxon>
        <taxon>Bacillales</taxon>
        <taxon>Bacillaceae</taxon>
        <taxon>Thalassobacillus</taxon>
    </lineage>
</organism>
<dbReference type="Pfam" id="PF00246">
    <property type="entry name" value="Peptidase_M14"/>
    <property type="match status" value="1"/>
</dbReference>
<evidence type="ECO:0000256" key="1">
    <source>
        <dbReference type="ARBA" id="ARBA00001947"/>
    </source>
</evidence>
<keyword evidence="3" id="KW-0645">Protease</keyword>
<dbReference type="SMART" id="SM00631">
    <property type="entry name" value="Zn_pept"/>
    <property type="match status" value="1"/>
</dbReference>
<gene>
    <name evidence="9" type="primary">yqgT</name>
    <name evidence="9" type="ORF">GCM10007216_22990</name>
</gene>
<evidence type="ECO:0000259" key="8">
    <source>
        <dbReference type="PROSITE" id="PS52035"/>
    </source>
</evidence>
<evidence type="ECO:0000256" key="6">
    <source>
        <dbReference type="ARBA" id="ARBA00023049"/>
    </source>
</evidence>
<dbReference type="PROSITE" id="PS52035">
    <property type="entry name" value="PEPTIDASE_M14"/>
    <property type="match status" value="1"/>
</dbReference>
<evidence type="ECO:0000256" key="3">
    <source>
        <dbReference type="ARBA" id="ARBA00022670"/>
    </source>
</evidence>
<evidence type="ECO:0000256" key="2">
    <source>
        <dbReference type="ARBA" id="ARBA00005988"/>
    </source>
</evidence>
<dbReference type="InterPro" id="IPR000834">
    <property type="entry name" value="Peptidase_M14"/>
</dbReference>
<dbReference type="Proteomes" id="UP000619534">
    <property type="component" value="Unassembled WGS sequence"/>
</dbReference>
<dbReference type="CDD" id="cd06229">
    <property type="entry name" value="M14_Endopeptidase_I"/>
    <property type="match status" value="1"/>
</dbReference>
<evidence type="ECO:0000256" key="5">
    <source>
        <dbReference type="ARBA" id="ARBA00022833"/>
    </source>
</evidence>
<keyword evidence="5" id="KW-0862">Zinc</keyword>
<sequence length="290" mass="32929">MEIYDSDMLYNDLAHFKYIESVTLEIIGETVLKKPIYSVTVGEGPFLVHWNAGFHGNEWITSKVIVDILGEMVEALEEERELEGFELRTIFDQITLQVVPMVNMDGVDLAIHGLEKAGGYTDLVLNCNQINKTFTSWKANIRGVDLNKQFPAGWEVEKERKPAQPSFRDFPGYAPLTEPEAKAMADLLKNNDIERVLGFHSQGEVIYYGYQNKQPMNSQRVVEDFQRASGYEPICTVDSHAGMKDWFIDNYRKEGYTIEVGKGINPLPLSQYTSILNKVRPIVLLSLLPS</sequence>
<dbReference type="EMBL" id="BMCJ01000004">
    <property type="protein sequence ID" value="GGC91682.1"/>
    <property type="molecule type" value="Genomic_DNA"/>
</dbReference>
<accession>A0ABQ1P5W7</accession>
<dbReference type="Gene3D" id="3.40.630.10">
    <property type="entry name" value="Zn peptidases"/>
    <property type="match status" value="1"/>
</dbReference>